<feature type="region of interest" description="Disordered" evidence="1">
    <location>
        <begin position="229"/>
        <end position="262"/>
    </location>
</feature>
<proteinExistence type="predicted"/>
<dbReference type="EMBL" id="JH795855">
    <property type="protein sequence ID" value="EJU06149.1"/>
    <property type="molecule type" value="Genomic_DNA"/>
</dbReference>
<evidence type="ECO:0000313" key="4">
    <source>
        <dbReference type="Proteomes" id="UP000030653"/>
    </source>
</evidence>
<feature type="compositionally biased region" description="Polar residues" evidence="1">
    <location>
        <begin position="76"/>
        <end position="91"/>
    </location>
</feature>
<evidence type="ECO:0000259" key="2">
    <source>
        <dbReference type="Pfam" id="PF24016"/>
    </source>
</evidence>
<feature type="region of interest" description="Disordered" evidence="1">
    <location>
        <begin position="1"/>
        <end position="174"/>
    </location>
</feature>
<gene>
    <name evidence="3" type="ORF">DACRYDRAFT_103096</name>
</gene>
<feature type="compositionally biased region" description="Low complexity" evidence="1">
    <location>
        <begin position="105"/>
        <end position="146"/>
    </location>
</feature>
<organism evidence="3 4">
    <name type="scientific">Dacryopinax primogenitus (strain DJM 731)</name>
    <name type="common">Brown rot fungus</name>
    <dbReference type="NCBI Taxonomy" id="1858805"/>
    <lineage>
        <taxon>Eukaryota</taxon>
        <taxon>Fungi</taxon>
        <taxon>Dikarya</taxon>
        <taxon>Basidiomycota</taxon>
        <taxon>Agaricomycotina</taxon>
        <taxon>Dacrymycetes</taxon>
        <taxon>Dacrymycetales</taxon>
        <taxon>Dacrymycetaceae</taxon>
        <taxon>Dacryopinax</taxon>
    </lineage>
</organism>
<keyword evidence="4" id="KW-1185">Reference proteome</keyword>
<evidence type="ECO:0000313" key="3">
    <source>
        <dbReference type="EMBL" id="EJU06149.1"/>
    </source>
</evidence>
<accession>M5GB43</accession>
<dbReference type="Proteomes" id="UP000030653">
    <property type="component" value="Unassembled WGS sequence"/>
</dbReference>
<feature type="compositionally biased region" description="Polar residues" evidence="1">
    <location>
        <begin position="147"/>
        <end position="172"/>
    </location>
</feature>
<evidence type="ECO:0000256" key="1">
    <source>
        <dbReference type="SAM" id="MobiDB-lite"/>
    </source>
</evidence>
<dbReference type="RefSeq" id="XP_040633043.1">
    <property type="nucleotide sequence ID" value="XM_040767712.1"/>
</dbReference>
<feature type="domain" description="DUF7330" evidence="2">
    <location>
        <begin position="291"/>
        <end position="470"/>
    </location>
</feature>
<dbReference type="InterPro" id="IPR055754">
    <property type="entry name" value="DUF7330"/>
</dbReference>
<dbReference type="HOGENOM" id="CLU_510912_0_0_1"/>
<reference evidence="3 4" key="1">
    <citation type="journal article" date="2012" name="Science">
        <title>The Paleozoic origin of enzymatic lignin decomposition reconstructed from 31 fungal genomes.</title>
        <authorList>
            <person name="Floudas D."/>
            <person name="Binder M."/>
            <person name="Riley R."/>
            <person name="Barry K."/>
            <person name="Blanchette R.A."/>
            <person name="Henrissat B."/>
            <person name="Martinez A.T."/>
            <person name="Otillar R."/>
            <person name="Spatafora J.W."/>
            <person name="Yadav J.S."/>
            <person name="Aerts A."/>
            <person name="Benoit I."/>
            <person name="Boyd A."/>
            <person name="Carlson A."/>
            <person name="Copeland A."/>
            <person name="Coutinho P.M."/>
            <person name="de Vries R.P."/>
            <person name="Ferreira P."/>
            <person name="Findley K."/>
            <person name="Foster B."/>
            <person name="Gaskell J."/>
            <person name="Glotzer D."/>
            <person name="Gorecki P."/>
            <person name="Heitman J."/>
            <person name="Hesse C."/>
            <person name="Hori C."/>
            <person name="Igarashi K."/>
            <person name="Jurgens J.A."/>
            <person name="Kallen N."/>
            <person name="Kersten P."/>
            <person name="Kohler A."/>
            <person name="Kuees U."/>
            <person name="Kumar T.K.A."/>
            <person name="Kuo A."/>
            <person name="LaButti K."/>
            <person name="Larrondo L.F."/>
            <person name="Lindquist E."/>
            <person name="Ling A."/>
            <person name="Lombard V."/>
            <person name="Lucas S."/>
            <person name="Lundell T."/>
            <person name="Martin R."/>
            <person name="McLaughlin D.J."/>
            <person name="Morgenstern I."/>
            <person name="Morin E."/>
            <person name="Murat C."/>
            <person name="Nagy L.G."/>
            <person name="Nolan M."/>
            <person name="Ohm R.A."/>
            <person name="Patyshakuliyeva A."/>
            <person name="Rokas A."/>
            <person name="Ruiz-Duenas F.J."/>
            <person name="Sabat G."/>
            <person name="Salamov A."/>
            <person name="Samejima M."/>
            <person name="Schmutz J."/>
            <person name="Slot J.C."/>
            <person name="St John F."/>
            <person name="Stenlid J."/>
            <person name="Sun H."/>
            <person name="Sun S."/>
            <person name="Syed K."/>
            <person name="Tsang A."/>
            <person name="Wiebenga A."/>
            <person name="Young D."/>
            <person name="Pisabarro A."/>
            <person name="Eastwood D.C."/>
            <person name="Martin F."/>
            <person name="Cullen D."/>
            <person name="Grigoriev I.V."/>
            <person name="Hibbett D.S."/>
        </authorList>
    </citation>
    <scope>NUCLEOTIDE SEQUENCE [LARGE SCALE GENOMIC DNA]</scope>
    <source>
        <strain evidence="3 4">DJM-731 SS1</strain>
    </source>
</reference>
<dbReference type="Pfam" id="PF24016">
    <property type="entry name" value="DUF7330"/>
    <property type="match status" value="1"/>
</dbReference>
<dbReference type="OrthoDB" id="2593559at2759"/>
<protein>
    <recommendedName>
        <fullName evidence="2">DUF7330 domain-containing protein</fullName>
    </recommendedName>
</protein>
<sequence>MTITSNNRATEDEFVGAEPWSEADALPPPAYEDRPFRNVPGQGSSRGRRRRTGYPQEKRDGTPAPPTDMPVYLPQLTRTPSASSTNSNLTVQDLPITPPRSNREVAAPSVSGATSSSPSQMRQSSIPWDSSRSRASSISSTTSSTSVQACPSATPYSPSGMRVQSASVTKSSAVPVHDGRKSAILSTANLGRPSSLSSTANPIIRDVAPSYPAPMRGSMYITNPDTFDASTPSSAHTTIPPVPHANTSVPSTPLSEPELSQPTPPTITYPADFPSHLARQNGVRIRRAGDVRETFLIDSALPALEGGADKALDIETGSAVDARVYVIGTGAAPSTSEKATEMAFKAASIKMTVVQAIGNPLLKLQFQPEKPRTRAKDPLEVHLCTGVRVSLEAFWPGDCIIRLPPTFTGKVDLRFGKRGTVDIDKNLALRTRILNEEQGVMLFWIGDYETGKGEWEFDKCFIRAEGRISIGVWEADSENKTKTPPAWDTASIASSKRGQALDRIKGVASRIPSVNLYKKLKGNTEKPYLATLD</sequence>
<dbReference type="AlphaFoldDB" id="M5GB43"/>
<feature type="compositionally biased region" description="Polar residues" evidence="1">
    <location>
        <begin position="245"/>
        <end position="261"/>
    </location>
</feature>
<dbReference type="GeneID" id="63682774"/>
<name>M5GB43_DACPD</name>